<dbReference type="InterPro" id="IPR005134">
    <property type="entry name" value="UPF0114"/>
</dbReference>
<dbReference type="Proteomes" id="UP000030364">
    <property type="component" value="Unassembled WGS sequence"/>
</dbReference>
<reference evidence="2 3" key="1">
    <citation type="journal article" date="2015" name="Genome Announc.">
        <title>Draft Genome Sequence of the Thermophile Thermus filiformis ATCC 43280, Producer of Carotenoid-(Di)glucoside-Branched Fatty Acid (Di)esters and Source of Hyperthermostable Enzymes of Biotechnological Interest.</title>
        <authorList>
            <person name="Mandelli F."/>
            <person name="Oliveira Ramires B."/>
            <person name="Couger M.B."/>
            <person name="Paixao D.A."/>
            <person name="Camilo C.M."/>
            <person name="Polikarpov I."/>
            <person name="Prade R."/>
            <person name="Riano-Pachon D.M."/>
            <person name="Squina F.M."/>
        </authorList>
    </citation>
    <scope>NUCLEOTIDE SEQUENCE [LARGE SCALE GENOMIC DNA]</scope>
    <source>
        <strain evidence="2 3">ATCC 43280</strain>
    </source>
</reference>
<proteinExistence type="predicted"/>
<dbReference type="PANTHER" id="PTHR31721">
    <property type="entry name" value="OS06G0710300 PROTEIN"/>
    <property type="match status" value="1"/>
</dbReference>
<comment type="caution">
    <text evidence="2">The sequence shown here is derived from an EMBL/GenBank/DDBJ whole genome shotgun (WGS) entry which is preliminary data.</text>
</comment>
<dbReference type="Pfam" id="PF03350">
    <property type="entry name" value="UPF0114"/>
    <property type="match status" value="1"/>
</dbReference>
<feature type="transmembrane region" description="Helical" evidence="1">
    <location>
        <begin position="12"/>
        <end position="38"/>
    </location>
</feature>
<keyword evidence="3" id="KW-1185">Reference proteome</keyword>
<organism evidence="2 3">
    <name type="scientific">Thermus filiformis</name>
    <dbReference type="NCBI Taxonomy" id="276"/>
    <lineage>
        <taxon>Bacteria</taxon>
        <taxon>Thermotogati</taxon>
        <taxon>Deinococcota</taxon>
        <taxon>Deinococci</taxon>
        <taxon>Thermales</taxon>
        <taxon>Thermaceae</taxon>
        <taxon>Thermus</taxon>
    </lineage>
</organism>
<keyword evidence="1" id="KW-1133">Transmembrane helix</keyword>
<dbReference type="EMBL" id="JPSL02000040">
    <property type="protein sequence ID" value="KGQ22457.1"/>
    <property type="molecule type" value="Genomic_DNA"/>
</dbReference>
<evidence type="ECO:0000256" key="1">
    <source>
        <dbReference type="SAM" id="Phobius"/>
    </source>
</evidence>
<dbReference type="AlphaFoldDB" id="A0A0A2WUK1"/>
<dbReference type="PANTHER" id="PTHR31721:SF4">
    <property type="entry name" value="OS06G0710300 PROTEIN"/>
    <property type="match status" value="1"/>
</dbReference>
<feature type="transmembrane region" description="Helical" evidence="1">
    <location>
        <begin position="131"/>
        <end position="149"/>
    </location>
</feature>
<gene>
    <name evidence="2" type="ORF">THFILI_09800</name>
</gene>
<protein>
    <recommendedName>
        <fullName evidence="4">YqhA family protein</fullName>
    </recommendedName>
</protein>
<dbReference type="STRING" id="276.THFILI_09800"/>
<evidence type="ECO:0008006" key="4">
    <source>
        <dbReference type="Google" id="ProtNLM"/>
    </source>
</evidence>
<keyword evidence="1" id="KW-0812">Transmembrane</keyword>
<dbReference type="PATRIC" id="fig|276.5.peg.727"/>
<feature type="transmembrane region" description="Helical" evidence="1">
    <location>
        <begin position="50"/>
        <end position="74"/>
    </location>
</feature>
<accession>A0A0A2WUK1</accession>
<evidence type="ECO:0000313" key="3">
    <source>
        <dbReference type="Proteomes" id="UP000030364"/>
    </source>
</evidence>
<name>A0A0A2WUK1_THEFI</name>
<dbReference type="OrthoDB" id="9794066at2"/>
<dbReference type="RefSeq" id="WP_038062574.1">
    <property type="nucleotide sequence ID" value="NZ_JPSL02000040.1"/>
</dbReference>
<evidence type="ECO:0000313" key="2">
    <source>
        <dbReference type="EMBL" id="KGQ22457.1"/>
    </source>
</evidence>
<dbReference type="PIRSF" id="PIRSF026509">
    <property type="entry name" value="UCP026509"/>
    <property type="match status" value="1"/>
</dbReference>
<keyword evidence="1" id="KW-0472">Membrane</keyword>
<sequence length="153" mass="17044">MRDLLELLVRLRWFLLLPVLSLILGSFYFALVAAYEVYKGLWAGSLEKGLVLMVQAVDASLLSAVLLIFALGLYELFLAPLEVPQDHPFRRVLVVESLEDLKGKLAAVILMLLVVRFFEQAQALKAERFQDLALLALGVALLAFGLWISKKSG</sequence>